<comment type="caution">
    <text evidence="1">The sequence shown here is derived from an EMBL/GenBank/DDBJ whole genome shotgun (WGS) entry which is preliminary data.</text>
</comment>
<accession>A0ABT3JVQ4</accession>
<protein>
    <submittedName>
        <fullName evidence="1">GIY-YIG nuclease family protein</fullName>
    </submittedName>
</protein>
<proteinExistence type="predicted"/>
<evidence type="ECO:0000313" key="2">
    <source>
        <dbReference type="Proteomes" id="UP001209922"/>
    </source>
</evidence>
<keyword evidence="2" id="KW-1185">Reference proteome</keyword>
<sequence>MHVAFGPTRLSHKREFFQLSVEQAIAVLSLHHEEGVPAAVDS</sequence>
<dbReference type="Proteomes" id="UP001209922">
    <property type="component" value="Unassembled WGS sequence"/>
</dbReference>
<organism evidence="1 2">
    <name type="scientific">Xanthomonas chitinilytica</name>
    <dbReference type="NCBI Taxonomy" id="2989819"/>
    <lineage>
        <taxon>Bacteria</taxon>
        <taxon>Pseudomonadati</taxon>
        <taxon>Pseudomonadota</taxon>
        <taxon>Gammaproteobacteria</taxon>
        <taxon>Lysobacterales</taxon>
        <taxon>Lysobacteraceae</taxon>
        <taxon>Xanthomonas</taxon>
    </lineage>
</organism>
<evidence type="ECO:0000313" key="1">
    <source>
        <dbReference type="EMBL" id="MCW4472575.1"/>
    </source>
</evidence>
<dbReference type="EMBL" id="JAPCHY010000005">
    <property type="protein sequence ID" value="MCW4472575.1"/>
    <property type="molecule type" value="Genomic_DNA"/>
</dbReference>
<name>A0ABT3JVQ4_9XANT</name>
<reference evidence="1 2" key="1">
    <citation type="submission" date="2022-10" db="EMBL/GenBank/DDBJ databases">
        <title>Xanthomonas sp. H13-6.</title>
        <authorList>
            <person name="Liu X."/>
            <person name="Deng Z."/>
            <person name="Jiang Y."/>
            <person name="Yu T."/>
            <person name="Ai J."/>
        </authorList>
    </citation>
    <scope>NUCLEOTIDE SEQUENCE [LARGE SCALE GENOMIC DNA]</scope>
    <source>
        <strain evidence="1 2">H13-6</strain>
    </source>
</reference>
<gene>
    <name evidence="1" type="ORF">OK345_08665</name>
</gene>